<proteinExistence type="inferred from homology"/>
<dbReference type="InterPro" id="IPR003439">
    <property type="entry name" value="ABC_transporter-like_ATP-bd"/>
</dbReference>
<evidence type="ECO:0000259" key="9">
    <source>
        <dbReference type="PROSITE" id="PS50893"/>
    </source>
</evidence>
<evidence type="ECO:0000313" key="10">
    <source>
        <dbReference type="EMBL" id="MST62579.1"/>
    </source>
</evidence>
<dbReference type="InterPro" id="IPR017871">
    <property type="entry name" value="ABC_transporter-like_CS"/>
</dbReference>
<evidence type="ECO:0000256" key="3">
    <source>
        <dbReference type="ARBA" id="ARBA00022448"/>
    </source>
</evidence>
<dbReference type="PIRSF" id="PIRSF039085">
    <property type="entry name" value="ABC_ATPase_HisP"/>
    <property type="match status" value="1"/>
</dbReference>
<evidence type="ECO:0000256" key="5">
    <source>
        <dbReference type="ARBA" id="ARBA00022741"/>
    </source>
</evidence>
<keyword evidence="11" id="KW-1185">Reference proteome</keyword>
<dbReference type="PANTHER" id="PTHR43166">
    <property type="entry name" value="AMINO ACID IMPORT ATP-BINDING PROTEIN"/>
    <property type="match status" value="1"/>
</dbReference>
<dbReference type="InterPro" id="IPR027417">
    <property type="entry name" value="P-loop_NTPase"/>
</dbReference>
<evidence type="ECO:0000256" key="8">
    <source>
        <dbReference type="ARBA" id="ARBA00023136"/>
    </source>
</evidence>
<dbReference type="GO" id="GO:0016887">
    <property type="term" value="F:ATP hydrolysis activity"/>
    <property type="evidence" value="ECO:0007669"/>
    <property type="project" value="InterPro"/>
</dbReference>
<protein>
    <submittedName>
        <fullName evidence="10">Amino acid ABC transporter ATP-binding protein</fullName>
    </submittedName>
</protein>
<dbReference type="Proteomes" id="UP000440713">
    <property type="component" value="Unassembled WGS sequence"/>
</dbReference>
<dbReference type="Pfam" id="PF00005">
    <property type="entry name" value="ABC_tran"/>
    <property type="match status" value="1"/>
</dbReference>
<dbReference type="EMBL" id="VUNE01000003">
    <property type="protein sequence ID" value="MST62579.1"/>
    <property type="molecule type" value="Genomic_DNA"/>
</dbReference>
<dbReference type="Gene3D" id="3.40.50.300">
    <property type="entry name" value="P-loop containing nucleotide triphosphate hydrolases"/>
    <property type="match status" value="1"/>
</dbReference>
<dbReference type="GO" id="GO:0005524">
    <property type="term" value="F:ATP binding"/>
    <property type="evidence" value="ECO:0007669"/>
    <property type="project" value="UniProtKB-KW"/>
</dbReference>
<evidence type="ECO:0000256" key="7">
    <source>
        <dbReference type="ARBA" id="ARBA00022970"/>
    </source>
</evidence>
<keyword evidence="4" id="KW-1003">Cell membrane</keyword>
<evidence type="ECO:0000313" key="11">
    <source>
        <dbReference type="Proteomes" id="UP000440713"/>
    </source>
</evidence>
<comment type="caution">
    <text evidence="10">The sequence shown here is derived from an EMBL/GenBank/DDBJ whole genome shotgun (WGS) entry which is preliminary data.</text>
</comment>
<name>A0A6N7XHA0_9FIRM</name>
<keyword evidence="3" id="KW-0813">Transport</keyword>
<keyword evidence="6 10" id="KW-0067">ATP-binding</keyword>
<organism evidence="10 11">
    <name type="scientific">Peptostreptococcus porci</name>
    <dbReference type="NCBI Taxonomy" id="2652282"/>
    <lineage>
        <taxon>Bacteria</taxon>
        <taxon>Bacillati</taxon>
        <taxon>Bacillota</taxon>
        <taxon>Clostridia</taxon>
        <taxon>Peptostreptococcales</taxon>
        <taxon>Peptostreptococcaceae</taxon>
        <taxon>Peptostreptococcus</taxon>
    </lineage>
</organism>
<keyword evidence="5" id="KW-0547">Nucleotide-binding</keyword>
<feature type="domain" description="ABC transporter" evidence="9">
    <location>
        <begin position="2"/>
        <end position="236"/>
    </location>
</feature>
<dbReference type="PROSITE" id="PS50893">
    <property type="entry name" value="ABC_TRANSPORTER_2"/>
    <property type="match status" value="1"/>
</dbReference>
<gene>
    <name evidence="10" type="ORF">FYJ71_06330</name>
</gene>
<accession>A0A6N7XHA0</accession>
<comment type="similarity">
    <text evidence="2">Belongs to the ABC transporter superfamily.</text>
</comment>
<dbReference type="CDD" id="cd03262">
    <property type="entry name" value="ABC_HisP_GlnQ"/>
    <property type="match status" value="1"/>
</dbReference>
<comment type="subcellular location">
    <subcellularLocation>
        <location evidence="1">Cell membrane</location>
        <topology evidence="1">Peripheral membrane protein</topology>
    </subcellularLocation>
</comment>
<evidence type="ECO:0000256" key="1">
    <source>
        <dbReference type="ARBA" id="ARBA00004202"/>
    </source>
</evidence>
<dbReference type="PANTHER" id="PTHR43166:SF9">
    <property type="entry name" value="GLUTAMATE_ASPARTATE IMPORT ATP-BINDING PROTEIN GLTL"/>
    <property type="match status" value="1"/>
</dbReference>
<evidence type="ECO:0000256" key="4">
    <source>
        <dbReference type="ARBA" id="ARBA00022475"/>
    </source>
</evidence>
<reference evidence="10 11" key="1">
    <citation type="submission" date="2019-08" db="EMBL/GenBank/DDBJ databases">
        <title>In-depth cultivation of the pig gut microbiome towards novel bacterial diversity and tailored functional studies.</title>
        <authorList>
            <person name="Wylensek D."/>
            <person name="Hitch T.C.A."/>
            <person name="Clavel T."/>
        </authorList>
    </citation>
    <scope>NUCLEOTIDE SEQUENCE [LARGE SCALE GENOMIC DNA]</scope>
    <source>
        <strain evidence="10 11">WCA-SAB-591-4A-A</strain>
    </source>
</reference>
<evidence type="ECO:0000256" key="2">
    <source>
        <dbReference type="ARBA" id="ARBA00005417"/>
    </source>
</evidence>
<keyword evidence="7" id="KW-0029">Amino-acid transport</keyword>
<dbReference type="InterPro" id="IPR050086">
    <property type="entry name" value="MetN_ABC_transporter-like"/>
</dbReference>
<dbReference type="SMART" id="SM00382">
    <property type="entry name" value="AAA"/>
    <property type="match status" value="1"/>
</dbReference>
<keyword evidence="8" id="KW-0472">Membrane</keyword>
<dbReference type="InterPro" id="IPR030679">
    <property type="entry name" value="ABC_ATPase_HisP-typ"/>
</dbReference>
<dbReference type="SUPFAM" id="SSF52540">
    <property type="entry name" value="P-loop containing nucleoside triphosphate hydrolases"/>
    <property type="match status" value="1"/>
</dbReference>
<dbReference type="FunFam" id="3.40.50.300:FF:000020">
    <property type="entry name" value="Amino acid ABC transporter ATP-binding component"/>
    <property type="match status" value="1"/>
</dbReference>
<evidence type="ECO:0000256" key="6">
    <source>
        <dbReference type="ARBA" id="ARBA00022840"/>
    </source>
</evidence>
<dbReference type="AlphaFoldDB" id="A0A6N7XHA0"/>
<sequence>MLEIKDLHKSFGNLEVIKGIDLEIDKGNIVVIIGPSGSGKSTVLRCMNLLEQPTSGDIVFEGQSIMENKKNIDKIRENIGMVFQNFNLFPNKSIIENITLAPMKVKGISKAEAEKKAEELLTRVGLIEKKDSFPNQLSGGQQQRIAIARALAMEPDMMLFDEPTSALDPEMVKEVLDVIKELADEGMTMAIVTHEMGFAKEVADRVIFVDGGKIVEDGSPDEVFNNPKSERAKDFFAKILI</sequence>
<dbReference type="InterPro" id="IPR003593">
    <property type="entry name" value="AAA+_ATPase"/>
</dbReference>
<dbReference type="GO" id="GO:0015424">
    <property type="term" value="F:ABC-type amino acid transporter activity"/>
    <property type="evidence" value="ECO:0007669"/>
    <property type="project" value="InterPro"/>
</dbReference>
<dbReference type="GO" id="GO:0005886">
    <property type="term" value="C:plasma membrane"/>
    <property type="evidence" value="ECO:0007669"/>
    <property type="project" value="UniProtKB-SubCell"/>
</dbReference>
<dbReference type="PROSITE" id="PS00211">
    <property type="entry name" value="ABC_TRANSPORTER_1"/>
    <property type="match status" value="1"/>
</dbReference>